<evidence type="ECO:0000313" key="2">
    <source>
        <dbReference type="EMBL" id="KIM94575.1"/>
    </source>
</evidence>
<dbReference type="STRING" id="913774.A0A0C3GEK0"/>
<dbReference type="Pfam" id="PF06985">
    <property type="entry name" value="HET"/>
    <property type="match status" value="1"/>
</dbReference>
<gene>
    <name evidence="2" type="ORF">OIDMADRAFT_172352</name>
</gene>
<proteinExistence type="predicted"/>
<dbReference type="InterPro" id="IPR010730">
    <property type="entry name" value="HET"/>
</dbReference>
<protein>
    <recommendedName>
        <fullName evidence="1">Heterokaryon incompatibility domain-containing protein</fullName>
    </recommendedName>
</protein>
<dbReference type="EMBL" id="KN832889">
    <property type="protein sequence ID" value="KIM94575.1"/>
    <property type="molecule type" value="Genomic_DNA"/>
</dbReference>
<name>A0A0C3GEK0_OIDMZ</name>
<dbReference type="PANTHER" id="PTHR33112:SF8">
    <property type="entry name" value="HETEROKARYON INCOMPATIBILITY DOMAIN-CONTAINING PROTEIN"/>
    <property type="match status" value="1"/>
</dbReference>
<evidence type="ECO:0000259" key="1">
    <source>
        <dbReference type="Pfam" id="PF06985"/>
    </source>
</evidence>
<accession>A0A0C3GEK0</accession>
<reference evidence="2 3" key="1">
    <citation type="submission" date="2014-04" db="EMBL/GenBank/DDBJ databases">
        <authorList>
            <consortium name="DOE Joint Genome Institute"/>
            <person name="Kuo A."/>
            <person name="Martino E."/>
            <person name="Perotto S."/>
            <person name="Kohler A."/>
            <person name="Nagy L.G."/>
            <person name="Floudas D."/>
            <person name="Copeland A."/>
            <person name="Barry K.W."/>
            <person name="Cichocki N."/>
            <person name="Veneault-Fourrey C."/>
            <person name="LaButti K."/>
            <person name="Lindquist E.A."/>
            <person name="Lipzen A."/>
            <person name="Lundell T."/>
            <person name="Morin E."/>
            <person name="Murat C."/>
            <person name="Sun H."/>
            <person name="Tunlid A."/>
            <person name="Henrissat B."/>
            <person name="Grigoriev I.V."/>
            <person name="Hibbett D.S."/>
            <person name="Martin F."/>
            <person name="Nordberg H.P."/>
            <person name="Cantor M.N."/>
            <person name="Hua S.X."/>
        </authorList>
    </citation>
    <scope>NUCLEOTIDE SEQUENCE [LARGE SCALE GENOMIC DNA]</scope>
    <source>
        <strain evidence="2 3">Zn</strain>
    </source>
</reference>
<dbReference type="PANTHER" id="PTHR33112">
    <property type="entry name" value="DOMAIN PROTEIN, PUTATIVE-RELATED"/>
    <property type="match status" value="1"/>
</dbReference>
<sequence length="456" mass="51054">MVKEILGECDNTHITCPIRILSQSPEEKPRLPTRLIFVGSTEERAIRLHEGTDQAAQYLALSHRWGGGVEAETTKSNYESHLREISLAQLSQTVQDAVEFTRLLGFQYLSVDSLCIIQDDDDDWLREANAIGAIYENASCTLAATDGMDGSFSLLSGNLNAGSGELLKLPCDPDDKSKGHLHLRKPFKNWPHALTIYHAPLNTRAWVLQERILSPRIIHFASDMIYIQCDLDIMGVNGWLGVDGIWVCFGRVDVLWSELVSQYSRCNLTRPSDKLIALSGLAQSVRVRTGIVYSFGLWLGVENELIPKHLTWMPAGGRSVSRSSVLRAPSWSWAALDGEIEFWDGQKHILPTSNWYQIVKRDYALTIKSLIHRPLSNLAGNSAIILEGPVKPATRTRMRNPDEPREHLVADAETCKLALWGFPRDFDCNKRSYAVIDLVDINNSSPGPFHGWEGLL</sequence>
<dbReference type="HOGENOM" id="CLU_002639_8_3_1"/>
<dbReference type="Proteomes" id="UP000054321">
    <property type="component" value="Unassembled WGS sequence"/>
</dbReference>
<organism evidence="2 3">
    <name type="scientific">Oidiodendron maius (strain Zn)</name>
    <dbReference type="NCBI Taxonomy" id="913774"/>
    <lineage>
        <taxon>Eukaryota</taxon>
        <taxon>Fungi</taxon>
        <taxon>Dikarya</taxon>
        <taxon>Ascomycota</taxon>
        <taxon>Pezizomycotina</taxon>
        <taxon>Leotiomycetes</taxon>
        <taxon>Leotiomycetes incertae sedis</taxon>
        <taxon>Myxotrichaceae</taxon>
        <taxon>Oidiodendron</taxon>
    </lineage>
</organism>
<dbReference type="OrthoDB" id="5125733at2759"/>
<feature type="domain" description="Heterokaryon incompatibility" evidence="1">
    <location>
        <begin position="58"/>
        <end position="210"/>
    </location>
</feature>
<dbReference type="InParanoid" id="A0A0C3GEK0"/>
<keyword evidence="3" id="KW-1185">Reference proteome</keyword>
<dbReference type="AlphaFoldDB" id="A0A0C3GEK0"/>
<evidence type="ECO:0000313" key="3">
    <source>
        <dbReference type="Proteomes" id="UP000054321"/>
    </source>
</evidence>
<reference evidence="3" key="2">
    <citation type="submission" date="2015-01" db="EMBL/GenBank/DDBJ databases">
        <title>Evolutionary Origins and Diversification of the Mycorrhizal Mutualists.</title>
        <authorList>
            <consortium name="DOE Joint Genome Institute"/>
            <consortium name="Mycorrhizal Genomics Consortium"/>
            <person name="Kohler A."/>
            <person name="Kuo A."/>
            <person name="Nagy L.G."/>
            <person name="Floudas D."/>
            <person name="Copeland A."/>
            <person name="Barry K.W."/>
            <person name="Cichocki N."/>
            <person name="Veneault-Fourrey C."/>
            <person name="LaButti K."/>
            <person name="Lindquist E.A."/>
            <person name="Lipzen A."/>
            <person name="Lundell T."/>
            <person name="Morin E."/>
            <person name="Murat C."/>
            <person name="Riley R."/>
            <person name="Ohm R."/>
            <person name="Sun H."/>
            <person name="Tunlid A."/>
            <person name="Henrissat B."/>
            <person name="Grigoriev I.V."/>
            <person name="Hibbett D.S."/>
            <person name="Martin F."/>
        </authorList>
    </citation>
    <scope>NUCLEOTIDE SEQUENCE [LARGE SCALE GENOMIC DNA]</scope>
    <source>
        <strain evidence="3">Zn</strain>
    </source>
</reference>